<keyword evidence="1" id="KW-0812">Transmembrane</keyword>
<keyword evidence="1" id="KW-0472">Membrane</keyword>
<feature type="transmembrane region" description="Helical" evidence="1">
    <location>
        <begin position="141"/>
        <end position="159"/>
    </location>
</feature>
<evidence type="ECO:0000313" key="2">
    <source>
        <dbReference type="EMBL" id="PJF17997.1"/>
    </source>
</evidence>
<name>A0A2H9TJR4_9FUNG</name>
<feature type="transmembrane region" description="Helical" evidence="1">
    <location>
        <begin position="18"/>
        <end position="39"/>
    </location>
</feature>
<proteinExistence type="predicted"/>
<dbReference type="Proteomes" id="UP000240830">
    <property type="component" value="Unassembled WGS sequence"/>
</dbReference>
<protein>
    <submittedName>
        <fullName evidence="2">Uncharacterized protein</fullName>
    </submittedName>
</protein>
<comment type="caution">
    <text evidence="2">The sequence shown here is derived from an EMBL/GenBank/DDBJ whole genome shotgun (WGS) entry which is preliminary data.</text>
</comment>
<dbReference type="AlphaFoldDB" id="A0A2H9TJR4"/>
<organism evidence="2 3">
    <name type="scientific">Paramicrosporidium saccamoebae</name>
    <dbReference type="NCBI Taxonomy" id="1246581"/>
    <lineage>
        <taxon>Eukaryota</taxon>
        <taxon>Fungi</taxon>
        <taxon>Fungi incertae sedis</taxon>
        <taxon>Cryptomycota</taxon>
        <taxon>Cryptomycota incertae sedis</taxon>
        <taxon>Paramicrosporidium</taxon>
    </lineage>
</organism>
<evidence type="ECO:0000313" key="3">
    <source>
        <dbReference type="Proteomes" id="UP000240830"/>
    </source>
</evidence>
<keyword evidence="3" id="KW-1185">Reference proteome</keyword>
<sequence length="212" mass="24601">MYILRHPSARINMATSQFVYWCCLVVSHMTPHCMIPLVWNAHFEEEKMTKGVRQGLGILCCTVLHVLFLAILKYRAAHHRKIRKWQKFADDTKGDSQLKMYLRELLYFEAKAAPIDSLVFNEVWNLTCSTVVSIIFPRPVALVYLLCLVFAPFTIFIRMPHYSDGPSKFVYNGQRYRSAGVGLYHLDLEGEKQSILYYPLRDFFGLIPLGDE</sequence>
<dbReference type="EMBL" id="MTSL01000150">
    <property type="protein sequence ID" value="PJF17997.1"/>
    <property type="molecule type" value="Genomic_DNA"/>
</dbReference>
<gene>
    <name evidence="2" type="ORF">PSACC_02193</name>
</gene>
<evidence type="ECO:0000256" key="1">
    <source>
        <dbReference type="SAM" id="Phobius"/>
    </source>
</evidence>
<keyword evidence="1" id="KW-1133">Transmembrane helix</keyword>
<accession>A0A2H9TJR4</accession>
<feature type="transmembrane region" description="Helical" evidence="1">
    <location>
        <begin position="51"/>
        <end position="74"/>
    </location>
</feature>
<reference evidence="2 3" key="1">
    <citation type="submission" date="2016-10" db="EMBL/GenBank/DDBJ databases">
        <title>The genome of Paramicrosporidium saccamoebae is the missing link in understanding Cryptomycota and Microsporidia evolution.</title>
        <authorList>
            <person name="Quandt C.A."/>
            <person name="Beaudet D."/>
            <person name="Corsaro D."/>
            <person name="Michel R."/>
            <person name="Corradi N."/>
            <person name="James T."/>
        </authorList>
    </citation>
    <scope>NUCLEOTIDE SEQUENCE [LARGE SCALE GENOMIC DNA]</scope>
    <source>
        <strain evidence="2 3">KSL3</strain>
    </source>
</reference>